<dbReference type="Proteomes" id="UP000798662">
    <property type="component" value="Chromosome 1"/>
</dbReference>
<organism evidence="1 2">
    <name type="scientific">Pyropia yezoensis</name>
    <name type="common">Susabi-nori</name>
    <name type="synonym">Porphyra yezoensis</name>
    <dbReference type="NCBI Taxonomy" id="2788"/>
    <lineage>
        <taxon>Eukaryota</taxon>
        <taxon>Rhodophyta</taxon>
        <taxon>Bangiophyceae</taxon>
        <taxon>Bangiales</taxon>
        <taxon>Bangiaceae</taxon>
        <taxon>Pyropia</taxon>
    </lineage>
</organism>
<accession>A0ACC3BNE5</accession>
<evidence type="ECO:0000313" key="1">
    <source>
        <dbReference type="EMBL" id="KAK1859271.1"/>
    </source>
</evidence>
<sequence length="98" mass="10733">MRQAELERTARVMFWVGAAGVPLMFPVAVMYFWAEARDPSASKVIRGYVYKGAALFVLYTLALIAWFTTFQVLKDGALASLSVLANNKANDAIATLAN</sequence>
<protein>
    <submittedName>
        <fullName evidence="1">Uncharacterized protein</fullName>
    </submittedName>
</protein>
<evidence type="ECO:0000313" key="2">
    <source>
        <dbReference type="Proteomes" id="UP000798662"/>
    </source>
</evidence>
<dbReference type="EMBL" id="CM020618">
    <property type="protein sequence ID" value="KAK1859271.1"/>
    <property type="molecule type" value="Genomic_DNA"/>
</dbReference>
<reference evidence="1" key="1">
    <citation type="submission" date="2019-11" db="EMBL/GenBank/DDBJ databases">
        <title>Nori genome reveals adaptations in red seaweeds to the harsh intertidal environment.</title>
        <authorList>
            <person name="Wang D."/>
            <person name="Mao Y."/>
        </authorList>
    </citation>
    <scope>NUCLEOTIDE SEQUENCE</scope>
    <source>
        <tissue evidence="1">Gametophyte</tissue>
    </source>
</reference>
<comment type="caution">
    <text evidence="1">The sequence shown here is derived from an EMBL/GenBank/DDBJ whole genome shotgun (WGS) entry which is preliminary data.</text>
</comment>
<keyword evidence="2" id="KW-1185">Reference proteome</keyword>
<proteinExistence type="predicted"/>
<name>A0ACC3BNE5_PYRYE</name>
<gene>
    <name evidence="1" type="ORF">I4F81_001868</name>
</gene>